<sequence>MTPRPKRARVRGSSCRRARPSNPTRRWRSSRRKAIVRRELRGPALVLALSASLAHAQLVPVDPDWKELTAPAPPASLRTQGLVPIDVEPSQLRWGIDPDSIAVGADGIVRYVVVARGEGSALNAFYEGLRCSSGEVKVYARRSSDGGWVPAAASDWQTVFNNPPVRHSLVIARNGACTGKVANVSAAQIQRDLASASKGRHLNDSR</sequence>
<dbReference type="InterPro" id="IPR014861">
    <property type="entry name" value="CNP1-like_dom"/>
</dbReference>
<dbReference type="AlphaFoldDB" id="A0A6N8J0K6"/>
<dbReference type="Proteomes" id="UP000469385">
    <property type="component" value="Unassembled WGS sequence"/>
</dbReference>
<gene>
    <name evidence="3" type="ORF">GON04_23050</name>
</gene>
<dbReference type="Pfam" id="PF08750">
    <property type="entry name" value="CNP1"/>
    <property type="match status" value="1"/>
</dbReference>
<organism evidence="3 4">
    <name type="scientific">Ramlibacter pinisoli</name>
    <dbReference type="NCBI Taxonomy" id="2682844"/>
    <lineage>
        <taxon>Bacteria</taxon>
        <taxon>Pseudomonadati</taxon>
        <taxon>Pseudomonadota</taxon>
        <taxon>Betaproteobacteria</taxon>
        <taxon>Burkholderiales</taxon>
        <taxon>Comamonadaceae</taxon>
        <taxon>Ramlibacter</taxon>
    </lineage>
</organism>
<protein>
    <recommendedName>
        <fullName evidence="2">CNP1-like uncharacterized domain-containing protein</fullName>
    </recommendedName>
</protein>
<dbReference type="EMBL" id="WSEL01000009">
    <property type="protein sequence ID" value="MVQ32352.1"/>
    <property type="molecule type" value="Genomic_DNA"/>
</dbReference>
<proteinExistence type="predicted"/>
<evidence type="ECO:0000256" key="1">
    <source>
        <dbReference type="SAM" id="MobiDB-lite"/>
    </source>
</evidence>
<accession>A0A6N8J0K6</accession>
<evidence type="ECO:0000313" key="4">
    <source>
        <dbReference type="Proteomes" id="UP000469385"/>
    </source>
</evidence>
<evidence type="ECO:0000259" key="2">
    <source>
        <dbReference type="Pfam" id="PF08750"/>
    </source>
</evidence>
<reference evidence="3 4" key="1">
    <citation type="submission" date="2019-12" db="EMBL/GenBank/DDBJ databases">
        <authorList>
            <person name="Huq M.A."/>
        </authorList>
    </citation>
    <scope>NUCLEOTIDE SEQUENCE [LARGE SCALE GENOMIC DNA]</scope>
    <source>
        <strain evidence="3 4">MAH-25</strain>
    </source>
</reference>
<name>A0A6N8J0K6_9BURK</name>
<evidence type="ECO:0000313" key="3">
    <source>
        <dbReference type="EMBL" id="MVQ32352.1"/>
    </source>
</evidence>
<comment type="caution">
    <text evidence="3">The sequence shown here is derived from an EMBL/GenBank/DDBJ whole genome shotgun (WGS) entry which is preliminary data.</text>
</comment>
<feature type="region of interest" description="Disordered" evidence="1">
    <location>
        <begin position="1"/>
        <end position="30"/>
    </location>
</feature>
<feature type="domain" description="CNP1-like uncharacterised" evidence="2">
    <location>
        <begin position="62"/>
        <end position="193"/>
    </location>
</feature>
<keyword evidence="4" id="KW-1185">Reference proteome</keyword>